<evidence type="ECO:0000313" key="5">
    <source>
        <dbReference type="EMBL" id="CAE0463103.1"/>
    </source>
</evidence>
<organism evidence="5">
    <name type="scientific">Chaetoceros debilis</name>
    <dbReference type="NCBI Taxonomy" id="122233"/>
    <lineage>
        <taxon>Eukaryota</taxon>
        <taxon>Sar</taxon>
        <taxon>Stramenopiles</taxon>
        <taxon>Ochrophyta</taxon>
        <taxon>Bacillariophyta</taxon>
        <taxon>Coscinodiscophyceae</taxon>
        <taxon>Chaetocerotophycidae</taxon>
        <taxon>Chaetocerotales</taxon>
        <taxon>Chaetocerotaceae</taxon>
        <taxon>Chaetoceros</taxon>
    </lineage>
</organism>
<feature type="repeat" description="TPR" evidence="3">
    <location>
        <begin position="551"/>
        <end position="584"/>
    </location>
</feature>
<accession>A0A7S3Q268</accession>
<dbReference type="SMART" id="SM00028">
    <property type="entry name" value="TPR"/>
    <property type="match status" value="13"/>
</dbReference>
<evidence type="ECO:0000256" key="3">
    <source>
        <dbReference type="PROSITE-ProRule" id="PRU00339"/>
    </source>
</evidence>
<dbReference type="PROSITE" id="PS50005">
    <property type="entry name" value="TPR"/>
    <property type="match status" value="4"/>
</dbReference>
<dbReference type="PANTHER" id="PTHR45641">
    <property type="entry name" value="TETRATRICOPEPTIDE REPEAT PROTEIN (AFU_ORTHOLOGUE AFUA_6G03870)"/>
    <property type="match status" value="1"/>
</dbReference>
<dbReference type="InterPro" id="IPR019734">
    <property type="entry name" value="TPR_rpt"/>
</dbReference>
<proteinExistence type="predicted"/>
<feature type="repeat" description="TPR" evidence="3">
    <location>
        <begin position="383"/>
        <end position="416"/>
    </location>
</feature>
<gene>
    <name evidence="5" type="ORF">CDEB00056_LOCUS7944</name>
</gene>
<dbReference type="EMBL" id="HBIO01010258">
    <property type="protein sequence ID" value="CAE0463103.1"/>
    <property type="molecule type" value="Transcribed_RNA"/>
</dbReference>
<reference evidence="5" key="1">
    <citation type="submission" date="2021-01" db="EMBL/GenBank/DDBJ databases">
        <authorList>
            <person name="Corre E."/>
            <person name="Pelletier E."/>
            <person name="Niang G."/>
            <person name="Scheremetjew M."/>
            <person name="Finn R."/>
            <person name="Kale V."/>
            <person name="Holt S."/>
            <person name="Cochrane G."/>
            <person name="Meng A."/>
            <person name="Brown T."/>
            <person name="Cohen L."/>
        </authorList>
    </citation>
    <scope>NUCLEOTIDE SEQUENCE</scope>
    <source>
        <strain evidence="5">MM31A-1</strain>
    </source>
</reference>
<evidence type="ECO:0008006" key="6">
    <source>
        <dbReference type="Google" id="ProtNLM"/>
    </source>
</evidence>
<dbReference type="InterPro" id="IPR011990">
    <property type="entry name" value="TPR-like_helical_dom_sf"/>
</dbReference>
<keyword evidence="1" id="KW-0677">Repeat</keyword>
<dbReference type="SUPFAM" id="SSF48452">
    <property type="entry name" value="TPR-like"/>
    <property type="match status" value="3"/>
</dbReference>
<name>A0A7S3Q268_9STRA</name>
<dbReference type="Pfam" id="PF13424">
    <property type="entry name" value="TPR_12"/>
    <property type="match status" value="4"/>
</dbReference>
<evidence type="ECO:0000256" key="2">
    <source>
        <dbReference type="ARBA" id="ARBA00022803"/>
    </source>
</evidence>
<feature type="region of interest" description="Disordered" evidence="4">
    <location>
        <begin position="1"/>
        <end position="60"/>
    </location>
</feature>
<feature type="repeat" description="TPR" evidence="3">
    <location>
        <begin position="721"/>
        <end position="754"/>
    </location>
</feature>
<dbReference type="AlphaFoldDB" id="A0A7S3Q268"/>
<keyword evidence="2 3" id="KW-0802">TPR repeat</keyword>
<feature type="repeat" description="TPR" evidence="3">
    <location>
        <begin position="467"/>
        <end position="500"/>
    </location>
</feature>
<sequence>MSSYPRNSRKASVQVIGSTSRNSKEDYVQSTQPLSAFALKSPSKRISPGADNTSKKRSPRSVIIRNNSGMNNYITSSYRSSYKLQADSLQKIRRSEQECMRLKMQLISIASYINQGCDAFHSRQYNLAMRLFQDAHNSLKNHRNEVSSPSASERFDLVHGRQFDNDDFTTSNSYIYQRIEFDEGMCTYSSPMDVDISEVKTETIAADDIHHASRMKIRLEKAMNEMEALIWYNKGHLYRHHQLWDEAMQCLNNSLELVSCRLAKSRKDDESRSDRATGRSPASIRIATMQTIGQIQYRLGNYEEAIISYKDSVSYAKRVHRSLNLPSIASALNSLGVIYYHLASTGGENSESNESHLTNAKKTSLQALKIRIEVLEEDHLDVATSYNNIGRLYIMDDGFSEAIECYEKALQIREDKLGKDSLDYAATAFNAGQSYHHIHDLDKALFRYQEFLDVAIRHYTKNHRDVAVVLSGKAEIYQERGEFDKALKLYEESLESAKNALGEEHEEIAMILNRLGHFHYVTGNYNAAHEVYSSGLKIESQVLGAKNPNRLVSLCNLGEIHRQRKEWDAAIKIFKEVLDIQRNQFGLDAQNAEIAITLHVLGLTYEKKGSTENALKHLQDALWMRRVVLGDDHLDLTPTLTSIGIIFSRGNKLNLAIDLLGESLRIRKANLGENNRDVAFTLYNIALVHQKQGLLLETVFCLLKVLSIEISVLGPEHKDVAITMFKLGETFERYNDPENALKYFKQALEVEQKVLQEEDPLTIARTLSAIGNIYLSQGNVVPMMEAFIEAGRIYQASDMNPSNVSVNRNMYAFHISCPLGAPAA</sequence>
<evidence type="ECO:0000256" key="4">
    <source>
        <dbReference type="SAM" id="MobiDB-lite"/>
    </source>
</evidence>
<dbReference type="PANTHER" id="PTHR45641:SF19">
    <property type="entry name" value="NEPHROCYSTIN-3"/>
    <property type="match status" value="1"/>
</dbReference>
<evidence type="ECO:0000256" key="1">
    <source>
        <dbReference type="ARBA" id="ARBA00022737"/>
    </source>
</evidence>
<protein>
    <recommendedName>
        <fullName evidence="6">MalT-like TPR region domain-containing protein</fullName>
    </recommendedName>
</protein>
<dbReference type="Pfam" id="PF13374">
    <property type="entry name" value="TPR_10"/>
    <property type="match status" value="1"/>
</dbReference>
<dbReference type="PROSITE" id="PS50293">
    <property type="entry name" value="TPR_REGION"/>
    <property type="match status" value="1"/>
</dbReference>
<dbReference type="Pfam" id="PF13181">
    <property type="entry name" value="TPR_8"/>
    <property type="match status" value="1"/>
</dbReference>
<dbReference type="Gene3D" id="1.25.40.10">
    <property type="entry name" value="Tetratricopeptide repeat domain"/>
    <property type="match status" value="3"/>
</dbReference>